<reference evidence="2" key="1">
    <citation type="submission" date="2021-11" db="EMBL/GenBank/DDBJ databases">
        <authorList>
            <person name="Denance N."/>
            <person name="Briand M."/>
            <person name="Dupas E."/>
            <person name="Durand K."/>
            <person name="Legendre B."/>
            <person name="Cunty A."/>
            <person name="Donnadieu C."/>
            <person name="Lopez Roques C."/>
            <person name="Cesbron S."/>
            <person name="Jacques M.A."/>
        </authorList>
    </citation>
    <scope>NUCLEOTIDE SEQUENCE</scope>
    <source>
        <strain evidence="2">CFBP8070</strain>
    </source>
</reference>
<evidence type="ECO:0000313" key="1">
    <source>
        <dbReference type="EMBL" id="MDC6408472.1"/>
    </source>
</evidence>
<dbReference type="EMBL" id="JAJKGN010000001">
    <property type="protein sequence ID" value="MDC6408504.1"/>
    <property type="molecule type" value="Genomic_DNA"/>
</dbReference>
<evidence type="ECO:0000313" key="3">
    <source>
        <dbReference type="EMBL" id="MDC6408515.1"/>
    </source>
</evidence>
<proteinExistence type="predicted"/>
<dbReference type="EMBL" id="JAJKGN010000001">
    <property type="protein sequence ID" value="MDC6408472.1"/>
    <property type="molecule type" value="Genomic_DNA"/>
</dbReference>
<name>A0AAW6HVQ0_XYLFS</name>
<evidence type="ECO:0000313" key="4">
    <source>
        <dbReference type="Proteomes" id="UP001220702"/>
    </source>
</evidence>
<comment type="caution">
    <text evidence="2">The sequence shown here is derived from an EMBL/GenBank/DDBJ whole genome shotgun (WGS) entry which is preliminary data.</text>
</comment>
<organism evidence="2 4">
    <name type="scientific">Xylella fastidiosa subsp. multiplex</name>
    <dbReference type="NCBI Taxonomy" id="644357"/>
    <lineage>
        <taxon>Bacteria</taxon>
        <taxon>Pseudomonadati</taxon>
        <taxon>Pseudomonadota</taxon>
        <taxon>Gammaproteobacteria</taxon>
        <taxon>Lysobacterales</taxon>
        <taxon>Lysobacteraceae</taxon>
        <taxon>Xylella</taxon>
    </lineage>
</organism>
<evidence type="ECO:0000313" key="2">
    <source>
        <dbReference type="EMBL" id="MDC6408504.1"/>
    </source>
</evidence>
<accession>A0AAW6HVQ0</accession>
<gene>
    <name evidence="1" type="ORF">LOK82_07470</name>
    <name evidence="2" type="ORF">LOK82_07630</name>
    <name evidence="3" type="ORF">LOK82_07685</name>
</gene>
<dbReference type="EMBL" id="JAJKGN010000001">
    <property type="protein sequence ID" value="MDC6408515.1"/>
    <property type="molecule type" value="Genomic_DNA"/>
</dbReference>
<reference evidence="2" key="2">
    <citation type="journal article" date="2023" name="Commun. Biol.">
        <title>Suspicions of two bridgehead invasions of Xylella fastidiosa subsp. multiplex in France.</title>
        <authorList>
            <person name="Dupas E."/>
            <person name="Durand K."/>
            <person name="Rieux A."/>
            <person name="Briand M."/>
            <person name="Pruvost O."/>
            <person name="Cunty A."/>
            <person name="Denance N."/>
            <person name="Donnadieu C."/>
            <person name="Legendre B."/>
            <person name="Lopez-Roques C."/>
            <person name="Cesbron S."/>
            <person name="Ravigne V."/>
            <person name="Jacques M.A."/>
        </authorList>
    </citation>
    <scope>NUCLEOTIDE SEQUENCE</scope>
    <source>
        <strain evidence="2">CFBP8070</strain>
    </source>
</reference>
<dbReference type="RefSeq" id="WP_080715120.1">
    <property type="nucleotide sequence ID" value="NZ_CP090511.1"/>
</dbReference>
<protein>
    <submittedName>
        <fullName evidence="2">Uncharacterized protein</fullName>
    </submittedName>
</protein>
<dbReference type="Proteomes" id="UP001220702">
    <property type="component" value="Unassembled WGS sequence"/>
</dbReference>
<dbReference type="AlphaFoldDB" id="A0AAW6HVQ0"/>
<sequence>MSKLTSLDSDPLFAHQYISSLNLLASDIGCQIEVIRKNLLRIGSLASKASDEVVLDNIHIMYLYSIDFFSELQELNCRLSRLSSLYSISDI</sequence>